<evidence type="ECO:0000256" key="1">
    <source>
        <dbReference type="SAM" id="MobiDB-lite"/>
    </source>
</evidence>
<feature type="region of interest" description="Disordered" evidence="1">
    <location>
        <begin position="348"/>
        <end position="377"/>
    </location>
</feature>
<feature type="compositionally biased region" description="Low complexity" evidence="1">
    <location>
        <begin position="471"/>
        <end position="480"/>
    </location>
</feature>
<feature type="compositionally biased region" description="Polar residues" evidence="1">
    <location>
        <begin position="398"/>
        <end position="421"/>
    </location>
</feature>
<dbReference type="AlphaFoldDB" id="A0A7S1IJV2"/>
<gene>
    <name evidence="2" type="ORF">EGYM00392_LOCUS25393</name>
</gene>
<organism evidence="2">
    <name type="scientific">Eutreptiella gymnastica</name>
    <dbReference type="NCBI Taxonomy" id="73025"/>
    <lineage>
        <taxon>Eukaryota</taxon>
        <taxon>Discoba</taxon>
        <taxon>Euglenozoa</taxon>
        <taxon>Euglenida</taxon>
        <taxon>Spirocuta</taxon>
        <taxon>Euglenophyceae</taxon>
        <taxon>Eutreptiales</taxon>
        <taxon>Eutreptiaceae</taxon>
        <taxon>Eutreptiella</taxon>
    </lineage>
</organism>
<accession>A0A7S1IJV2</accession>
<protein>
    <submittedName>
        <fullName evidence="2">Uncharacterized protein</fullName>
    </submittedName>
</protein>
<dbReference type="EMBL" id="HBGA01067990">
    <property type="protein sequence ID" value="CAD9014289.1"/>
    <property type="molecule type" value="Transcribed_RNA"/>
</dbReference>
<feature type="region of interest" description="Disordered" evidence="1">
    <location>
        <begin position="398"/>
        <end position="431"/>
    </location>
</feature>
<feature type="region of interest" description="Disordered" evidence="1">
    <location>
        <begin position="461"/>
        <end position="480"/>
    </location>
</feature>
<name>A0A7S1IJV2_9EUGL</name>
<sequence>MTSAFIQELSRVYVPSSSIWGNEGCSEDSWSCGTDWSDQTQTPSPCRESRSEGHVHPGASLVQWTKDVLQLGDHCLAFLCAATESVTTPLALQAIRALGSAVVVVSNDPELQVHGALPSTKFTEALAVLTSSTGPVALLCHGNNTVFKDYAARVVLGLGAGIAVRNMAWFVTDQGLPLDKEVKMLMNDQVVQKCSKQQIYQNVRQLRKTYYSDFGQLVQWTDDLINSDMLKCAWGEVLTWGNPSLDLPVQPKANDQFRSVMPMRHQDIIHLDRKDVVGVPHQVGPLSRVLQRADAEAQAMVNAERTVGIVEEPAGPEELSSKSRISPENFNKASMQLHATFFGSLTRPSQATHAHGHQSLQGGGLSRAGLNSMGTETQHSVDSFPAYHSIASNRQVPSYGLSSLSNPPVLQRNSVSATPTGSPSPSVESSVSPASTLLNQCIAPQTFGYSQLSSQTCDWGSPSSELSLANPATTPTRPTPRGSLTLGSVLNAYMKECPEPQGPFSSSGLLQRDVKC</sequence>
<reference evidence="2" key="1">
    <citation type="submission" date="2021-01" db="EMBL/GenBank/DDBJ databases">
        <authorList>
            <person name="Corre E."/>
            <person name="Pelletier E."/>
            <person name="Niang G."/>
            <person name="Scheremetjew M."/>
            <person name="Finn R."/>
            <person name="Kale V."/>
            <person name="Holt S."/>
            <person name="Cochrane G."/>
            <person name="Meng A."/>
            <person name="Brown T."/>
            <person name="Cohen L."/>
        </authorList>
    </citation>
    <scope>NUCLEOTIDE SEQUENCE</scope>
    <source>
        <strain evidence="2">NIES-381</strain>
    </source>
</reference>
<proteinExistence type="predicted"/>
<evidence type="ECO:0000313" key="2">
    <source>
        <dbReference type="EMBL" id="CAD9014289.1"/>
    </source>
</evidence>